<evidence type="ECO:0000313" key="1">
    <source>
        <dbReference type="EMBL" id="HHS01077.1"/>
    </source>
</evidence>
<dbReference type="AlphaFoldDB" id="A0A7C5ZC10"/>
<accession>A0A7C5ZC10</accession>
<protein>
    <submittedName>
        <fullName evidence="1">Uncharacterized protein</fullName>
    </submittedName>
</protein>
<proteinExistence type="predicted"/>
<comment type="caution">
    <text evidence="1">The sequence shown here is derived from an EMBL/GenBank/DDBJ whole genome shotgun (WGS) entry which is preliminary data.</text>
</comment>
<dbReference type="EMBL" id="DRUZ01000010">
    <property type="protein sequence ID" value="HHS01077.1"/>
    <property type="molecule type" value="Genomic_DNA"/>
</dbReference>
<sequence>MKTLDTMVNELETTIGAETGRDPFWGQAEIKLLRALVSYVKEARPAEKQNPDEVLKILLVNEGNLFFHSSTVTPFVAKVK</sequence>
<name>A0A7C5ZC10_9FIRM</name>
<reference evidence="1" key="1">
    <citation type="journal article" date="2020" name="mSystems">
        <title>Genome- and Community-Level Interaction Insights into Carbon Utilization and Element Cycling Functions of Hydrothermarchaeota in Hydrothermal Sediment.</title>
        <authorList>
            <person name="Zhou Z."/>
            <person name="Liu Y."/>
            <person name="Xu W."/>
            <person name="Pan J."/>
            <person name="Luo Z.H."/>
            <person name="Li M."/>
        </authorList>
    </citation>
    <scope>NUCLEOTIDE SEQUENCE [LARGE SCALE GENOMIC DNA]</scope>
    <source>
        <strain evidence="1">SpSt-102</strain>
    </source>
</reference>
<gene>
    <name evidence="1" type="ORF">ENL71_00785</name>
</gene>
<organism evidence="1">
    <name type="scientific">Caldicellulosiruptor owensensis</name>
    <dbReference type="NCBI Taxonomy" id="55205"/>
    <lineage>
        <taxon>Bacteria</taxon>
        <taxon>Bacillati</taxon>
        <taxon>Bacillota</taxon>
        <taxon>Bacillota incertae sedis</taxon>
        <taxon>Caldicellulosiruptorales</taxon>
        <taxon>Caldicellulosiruptoraceae</taxon>
        <taxon>Caldicellulosiruptor</taxon>
    </lineage>
</organism>